<keyword evidence="4" id="KW-1185">Reference proteome</keyword>
<name>A0A1K2H6S8_9NEIS</name>
<protein>
    <submittedName>
        <fullName evidence="3">NAD(P)-dependent dehydrogenase, short-chain alcohol dehydrogenase family</fullName>
    </submittedName>
</protein>
<dbReference type="PANTHER" id="PTHR43477:SF1">
    <property type="entry name" value="DIHYDROANTICAPSIN 7-DEHYDROGENASE"/>
    <property type="match status" value="1"/>
</dbReference>
<dbReference type="Proteomes" id="UP000186513">
    <property type="component" value="Unassembled WGS sequence"/>
</dbReference>
<dbReference type="SUPFAM" id="SSF51735">
    <property type="entry name" value="NAD(P)-binding Rossmann-fold domains"/>
    <property type="match status" value="1"/>
</dbReference>
<keyword evidence="2" id="KW-0560">Oxidoreductase</keyword>
<evidence type="ECO:0000313" key="4">
    <source>
        <dbReference type="Proteomes" id="UP000186513"/>
    </source>
</evidence>
<dbReference type="OrthoDB" id="9806974at2"/>
<accession>A0A1K2H6S8</accession>
<sequence length="245" mass="24881">MQAFDFHASLQDCEVVVIGGGTGIGFATALAAKARGARITLIGRDATKLKAAAIQLGGASISVADIADRASVEAALAGLTRIDHLVITAGSLLAGKLAESDPDMLLKALQERIAGPLYAIKASLTKMPGTGSIVLMGGQFSDRPAGNGTAVISAAVRGIEGLARALALELAPIRVNVISPGFIDTPLFDVLGAEGRQTVLAQAAATLPVGRVGHPEEVARGIAFLLTNGYMTGEVLHIDGGGRLV</sequence>
<comment type="similarity">
    <text evidence="1">Belongs to the short-chain dehydrogenases/reductases (SDR) family.</text>
</comment>
<dbReference type="STRING" id="1121279.SAMN02745887_00527"/>
<dbReference type="Pfam" id="PF13561">
    <property type="entry name" value="adh_short_C2"/>
    <property type="match status" value="1"/>
</dbReference>
<dbReference type="InterPro" id="IPR051122">
    <property type="entry name" value="SDR_DHRS6-like"/>
</dbReference>
<evidence type="ECO:0000256" key="2">
    <source>
        <dbReference type="ARBA" id="ARBA00023002"/>
    </source>
</evidence>
<reference evidence="3 4" key="1">
    <citation type="submission" date="2016-11" db="EMBL/GenBank/DDBJ databases">
        <authorList>
            <person name="Jaros S."/>
            <person name="Januszkiewicz K."/>
            <person name="Wedrychowicz H."/>
        </authorList>
    </citation>
    <scope>NUCLEOTIDE SEQUENCE [LARGE SCALE GENOMIC DNA]</scope>
    <source>
        <strain evidence="3 4">DSM 18899</strain>
    </source>
</reference>
<dbReference type="GO" id="GO:0016491">
    <property type="term" value="F:oxidoreductase activity"/>
    <property type="evidence" value="ECO:0007669"/>
    <property type="project" value="UniProtKB-KW"/>
</dbReference>
<dbReference type="AlphaFoldDB" id="A0A1K2H6S8"/>
<dbReference type="InterPro" id="IPR036291">
    <property type="entry name" value="NAD(P)-bd_dom_sf"/>
</dbReference>
<proteinExistence type="inferred from homology"/>
<dbReference type="PRINTS" id="PR00081">
    <property type="entry name" value="GDHRDH"/>
</dbReference>
<dbReference type="Gene3D" id="3.40.50.720">
    <property type="entry name" value="NAD(P)-binding Rossmann-like Domain"/>
    <property type="match status" value="1"/>
</dbReference>
<dbReference type="InterPro" id="IPR002347">
    <property type="entry name" value="SDR_fam"/>
</dbReference>
<dbReference type="PANTHER" id="PTHR43477">
    <property type="entry name" value="DIHYDROANTICAPSIN 7-DEHYDROGENASE"/>
    <property type="match status" value="1"/>
</dbReference>
<dbReference type="EMBL" id="FPKR01000002">
    <property type="protein sequence ID" value="SFZ72074.1"/>
    <property type="molecule type" value="Genomic_DNA"/>
</dbReference>
<dbReference type="RefSeq" id="WP_072427077.1">
    <property type="nucleotide sequence ID" value="NZ_FPKR01000002.1"/>
</dbReference>
<gene>
    <name evidence="3" type="ORF">SAMN02745887_00527</name>
</gene>
<evidence type="ECO:0000256" key="1">
    <source>
        <dbReference type="ARBA" id="ARBA00006484"/>
    </source>
</evidence>
<dbReference type="CDD" id="cd05233">
    <property type="entry name" value="SDR_c"/>
    <property type="match status" value="1"/>
</dbReference>
<evidence type="ECO:0000313" key="3">
    <source>
        <dbReference type="EMBL" id="SFZ72074.1"/>
    </source>
</evidence>
<organism evidence="3 4">
    <name type="scientific">Chitinimonas taiwanensis DSM 18899</name>
    <dbReference type="NCBI Taxonomy" id="1121279"/>
    <lineage>
        <taxon>Bacteria</taxon>
        <taxon>Pseudomonadati</taxon>
        <taxon>Pseudomonadota</taxon>
        <taxon>Betaproteobacteria</taxon>
        <taxon>Neisseriales</taxon>
        <taxon>Chitinibacteraceae</taxon>
        <taxon>Chitinimonas</taxon>
    </lineage>
</organism>